<dbReference type="Proteomes" id="UP000093432">
    <property type="component" value="Unassembled WGS sequence"/>
</dbReference>
<evidence type="ECO:0000313" key="5">
    <source>
        <dbReference type="Proteomes" id="UP000276953"/>
    </source>
</evidence>
<evidence type="ECO:0000313" key="2">
    <source>
        <dbReference type="EMBL" id="OCA73530.1"/>
    </source>
</evidence>
<reference evidence="2" key="2">
    <citation type="submission" date="2016-07" db="EMBL/GenBank/DDBJ databases">
        <authorList>
            <person name="Jeong J.-J."/>
            <person name="Kim D.W."/>
            <person name="Sang M.K."/>
            <person name="Choi I.-G."/>
            <person name="Kim K.D."/>
        </authorList>
    </citation>
    <scope>NUCLEOTIDE SEQUENCE</scope>
    <source>
        <strain evidence="2">CC-VM-7</strain>
    </source>
</reference>
<evidence type="ECO:0000313" key="3">
    <source>
        <dbReference type="EMBL" id="RTZ46798.1"/>
    </source>
</evidence>
<accession>A0A1B8ZPM8</accession>
<sequence>MKIPALLMASLLAVGVSAQTTKPAAKSKKPVKKVKKVVAADTAEKPKPGKPKPIVKKDTLVLGEHGCPACGMG</sequence>
<dbReference type="EMBL" id="RYFC01000003">
    <property type="protein sequence ID" value="RTZ46798.1"/>
    <property type="molecule type" value="Genomic_DNA"/>
</dbReference>
<reference evidence="3 5" key="3">
    <citation type="submission" date="2018-12" db="EMBL/GenBank/DDBJ databases">
        <title>Draft Genome Sequence of Chryseobacterium arthrosphaerae strain ED882-96 Isolated from the Blood of a Patient with Liver Cirrhosis in Taiwan.</title>
        <authorList>
            <person name="Lin J.-N."/>
            <person name="Lai C.-H."/>
            <person name="Yang C.-H."/>
            <person name="Huang Y.-H."/>
        </authorList>
    </citation>
    <scope>NUCLEOTIDE SEQUENCE [LARGE SCALE GENOMIC DNA]</scope>
    <source>
        <strain evidence="3 5">ED882-96</strain>
    </source>
</reference>
<dbReference type="KEGG" id="carh:EGY05_07030"/>
<keyword evidence="1" id="KW-0732">Signal</keyword>
<evidence type="ECO:0000256" key="1">
    <source>
        <dbReference type="SAM" id="SignalP"/>
    </source>
</evidence>
<reference evidence="4" key="1">
    <citation type="submission" date="2016-07" db="EMBL/GenBank/DDBJ databases">
        <authorList>
            <person name="Florea S."/>
            <person name="Webb J.S."/>
            <person name="Jaromczyk J."/>
            <person name="Schardl C.L."/>
        </authorList>
    </citation>
    <scope>NUCLEOTIDE SEQUENCE [LARGE SCALE GENOMIC DNA]</scope>
    <source>
        <strain evidence="4">CC-VM-7</strain>
    </source>
</reference>
<dbReference type="Proteomes" id="UP000276953">
    <property type="component" value="Unassembled WGS sequence"/>
</dbReference>
<name>A0A1B8ZPM8_9FLAO</name>
<proteinExistence type="predicted"/>
<organism evidence="2 4">
    <name type="scientific">Chryseobacterium arthrosphaerae</name>
    <dbReference type="NCBI Taxonomy" id="651561"/>
    <lineage>
        <taxon>Bacteria</taxon>
        <taxon>Pseudomonadati</taxon>
        <taxon>Bacteroidota</taxon>
        <taxon>Flavobacteriia</taxon>
        <taxon>Flavobacteriales</taxon>
        <taxon>Weeksellaceae</taxon>
        <taxon>Chryseobacterium group</taxon>
        <taxon>Chryseobacterium</taxon>
    </lineage>
</organism>
<feature type="signal peptide" evidence="1">
    <location>
        <begin position="1"/>
        <end position="18"/>
    </location>
</feature>
<dbReference type="EMBL" id="MAYG01000001">
    <property type="protein sequence ID" value="OCA73530.1"/>
    <property type="molecule type" value="Genomic_DNA"/>
</dbReference>
<dbReference type="RefSeq" id="WP_065397535.1">
    <property type="nucleotide sequence ID" value="NZ_CP033811.1"/>
</dbReference>
<protein>
    <submittedName>
        <fullName evidence="2">Uncharacterized protein</fullName>
    </submittedName>
</protein>
<feature type="chain" id="PRO_5036306104" evidence="1">
    <location>
        <begin position="19"/>
        <end position="73"/>
    </location>
</feature>
<evidence type="ECO:0000313" key="4">
    <source>
        <dbReference type="Proteomes" id="UP000093432"/>
    </source>
</evidence>
<gene>
    <name evidence="2" type="ORF">BBI00_03880</name>
    <name evidence="3" type="ORF">EJ377_23260</name>
</gene>
<dbReference type="STRING" id="651561.BBI00_03880"/>
<dbReference type="AlphaFoldDB" id="A0A1B8ZPM8"/>
<comment type="caution">
    <text evidence="2">The sequence shown here is derived from an EMBL/GenBank/DDBJ whole genome shotgun (WGS) entry which is preliminary data.</text>
</comment>